<dbReference type="Gene3D" id="3.20.20.370">
    <property type="entry name" value="Glycoside hydrolase/deacetylase"/>
    <property type="match status" value="1"/>
</dbReference>
<proteinExistence type="predicted"/>
<comment type="caution">
    <text evidence="2">The sequence shown here is derived from an EMBL/GenBank/DDBJ whole genome shotgun (WGS) entry which is preliminary data.</text>
</comment>
<evidence type="ECO:0000313" key="3">
    <source>
        <dbReference type="Proteomes" id="UP000307943"/>
    </source>
</evidence>
<organism evidence="2 3">
    <name type="scientific">Paenibacillus hemerocallicola</name>
    <dbReference type="NCBI Taxonomy" id="1172614"/>
    <lineage>
        <taxon>Bacteria</taxon>
        <taxon>Bacillati</taxon>
        <taxon>Bacillota</taxon>
        <taxon>Bacilli</taxon>
        <taxon>Bacillales</taxon>
        <taxon>Paenibacillaceae</taxon>
        <taxon>Paenibacillus</taxon>
    </lineage>
</organism>
<feature type="domain" description="NodB homology" evidence="1">
    <location>
        <begin position="127"/>
        <end position="306"/>
    </location>
</feature>
<dbReference type="Proteomes" id="UP000307943">
    <property type="component" value="Unassembled WGS sequence"/>
</dbReference>
<gene>
    <name evidence="2" type="ORF">FE784_25235</name>
</gene>
<dbReference type="GO" id="GO:0016810">
    <property type="term" value="F:hydrolase activity, acting on carbon-nitrogen (but not peptide) bonds"/>
    <property type="evidence" value="ECO:0007669"/>
    <property type="project" value="InterPro"/>
</dbReference>
<keyword evidence="3" id="KW-1185">Reference proteome</keyword>
<dbReference type="OrthoDB" id="9812065at2"/>
<name>A0A5C4T364_9BACL</name>
<dbReference type="InterPro" id="IPR002509">
    <property type="entry name" value="NODB_dom"/>
</dbReference>
<dbReference type="CDD" id="cd10917">
    <property type="entry name" value="CE4_NodB_like_6s_7s"/>
    <property type="match status" value="1"/>
</dbReference>
<dbReference type="Pfam" id="PF01522">
    <property type="entry name" value="Polysacc_deac_1"/>
    <property type="match status" value="1"/>
</dbReference>
<accession>A0A5C4T364</accession>
<reference evidence="2 3" key="1">
    <citation type="submission" date="2019-05" db="EMBL/GenBank/DDBJ databases">
        <title>We sequenced the genome of Paenibacillus hemerocallicola KCTC 33185 for further insight into its adaptation and study the phylogeny of Paenibacillus.</title>
        <authorList>
            <person name="Narsing Rao M.P."/>
        </authorList>
    </citation>
    <scope>NUCLEOTIDE SEQUENCE [LARGE SCALE GENOMIC DNA]</scope>
    <source>
        <strain evidence="2 3">KCTC 33185</strain>
    </source>
</reference>
<dbReference type="PROSITE" id="PS51677">
    <property type="entry name" value="NODB"/>
    <property type="match status" value="1"/>
</dbReference>
<dbReference type="GO" id="GO:0005975">
    <property type="term" value="P:carbohydrate metabolic process"/>
    <property type="evidence" value="ECO:0007669"/>
    <property type="project" value="InterPro"/>
</dbReference>
<dbReference type="PANTHER" id="PTHR10587">
    <property type="entry name" value="GLYCOSYL TRANSFERASE-RELATED"/>
    <property type="match status" value="1"/>
</dbReference>
<sequence>MHAVPLLPIATTEPAIASSGVLKLHSRVWLLRFSGHNAGCMVRSSYVHINRGKGFVLFAAEMRYSNFGVKFLERRLIMNKNYFLNIEGYSERMTDEARERLLQWRDKALLQAKRHTGLVRLNGPDTPKVALTFDDGPDDSITPMIAETLTRYGVRGSFFFVGSRAQKHPEVVKAVYEAGHLVLGHSYNHDRLTTLDPDGLELDFHETQAAIRCIIGKEPALFRPPFGDADETVFRAAAQAGCSTVLWSLDTLDWSQKEAAHIGWNVDSFVRNGEIILMHSHSGCIETAKALPHMIESLQRKRLSPVGLDELLDMPAYRS</sequence>
<dbReference type="SUPFAM" id="SSF88713">
    <property type="entry name" value="Glycoside hydrolase/deacetylase"/>
    <property type="match status" value="1"/>
</dbReference>
<evidence type="ECO:0000313" key="2">
    <source>
        <dbReference type="EMBL" id="TNJ63483.1"/>
    </source>
</evidence>
<evidence type="ECO:0000259" key="1">
    <source>
        <dbReference type="PROSITE" id="PS51677"/>
    </source>
</evidence>
<dbReference type="InterPro" id="IPR011330">
    <property type="entry name" value="Glyco_hydro/deAcase_b/a-brl"/>
</dbReference>
<dbReference type="InterPro" id="IPR050248">
    <property type="entry name" value="Polysacc_deacetylase_ArnD"/>
</dbReference>
<dbReference type="EMBL" id="VDCQ01000042">
    <property type="protein sequence ID" value="TNJ63483.1"/>
    <property type="molecule type" value="Genomic_DNA"/>
</dbReference>
<dbReference type="AlphaFoldDB" id="A0A5C4T364"/>
<protein>
    <submittedName>
        <fullName evidence="2">Polysaccharide deacetylase family protein</fullName>
    </submittedName>
</protein>